<evidence type="ECO:0000313" key="3">
    <source>
        <dbReference type="Proteomes" id="UP000019028"/>
    </source>
</evidence>
<gene>
    <name evidence="2" type="ORF">Sant_2552</name>
</gene>
<dbReference type="AlphaFoldDB" id="W0HYK1"/>
<dbReference type="HOGENOM" id="CLU_204504_0_0_6"/>
<proteinExistence type="predicted"/>
<organism evidence="2 3">
    <name type="scientific">Sodalis praecaptivus</name>
    <dbReference type="NCBI Taxonomy" id="1239307"/>
    <lineage>
        <taxon>Bacteria</taxon>
        <taxon>Pseudomonadati</taxon>
        <taxon>Pseudomonadota</taxon>
        <taxon>Gammaproteobacteria</taxon>
        <taxon>Enterobacterales</taxon>
        <taxon>Bruguierivoracaceae</taxon>
        <taxon>Sodalis</taxon>
    </lineage>
</organism>
<feature type="compositionally biased region" description="Basic residues" evidence="1">
    <location>
        <begin position="1"/>
        <end position="12"/>
    </location>
</feature>
<evidence type="ECO:0000256" key="1">
    <source>
        <dbReference type="SAM" id="MobiDB-lite"/>
    </source>
</evidence>
<dbReference type="EMBL" id="CP006569">
    <property type="protein sequence ID" value="AHF77587.1"/>
    <property type="molecule type" value="Genomic_DNA"/>
</dbReference>
<dbReference type="Proteomes" id="UP000019028">
    <property type="component" value="Chromosome"/>
</dbReference>
<reference evidence="2 3" key="1">
    <citation type="journal article" date="2014" name="Genome Biol. Evol.">
        <title>Genome degeneration and adaptation in a nascent stage of symbiosis.</title>
        <authorList>
            <person name="Oakeson K.F."/>
            <person name="Gil R."/>
            <person name="Clayton A.L."/>
            <person name="Dunn D.M."/>
            <person name="von Niederhausern A.C."/>
            <person name="Hamil C."/>
            <person name="Aoyagi A."/>
            <person name="Duval B."/>
            <person name="Baca A."/>
            <person name="Silva F.J."/>
            <person name="Vallier A."/>
            <person name="Jackson D.G."/>
            <person name="Latorre A."/>
            <person name="Weiss R.B."/>
            <person name="Heddi A."/>
            <person name="Moya A."/>
            <person name="Dale C."/>
        </authorList>
    </citation>
    <scope>NUCLEOTIDE SEQUENCE [LARGE SCALE GENOMIC DNA]</scope>
    <source>
        <strain evidence="2 3">HS1</strain>
    </source>
</reference>
<accession>W0HYK1</accession>
<evidence type="ECO:0000313" key="2">
    <source>
        <dbReference type="EMBL" id="AHF77587.1"/>
    </source>
</evidence>
<protein>
    <submittedName>
        <fullName evidence="2">Putative bacteriophage protein</fullName>
    </submittedName>
</protein>
<dbReference type="KEGG" id="sod:Sant_2552"/>
<keyword evidence="3" id="KW-1185">Reference proteome</keyword>
<feature type="region of interest" description="Disordered" evidence="1">
    <location>
        <begin position="1"/>
        <end position="21"/>
    </location>
</feature>
<name>W0HYK1_9GAMM</name>
<sequence length="63" mass="7332">MKHHEKLQRSRLPKGMVGLKPIPMRLTTDERETLERLALMECRSVSSMARLVFLKGLDIINQK</sequence>